<organism evidence="6 7">
    <name type="scientific">Flavimaribacter sediminis</name>
    <dbReference type="NCBI Taxonomy" id="2865987"/>
    <lineage>
        <taxon>Bacteria</taxon>
        <taxon>Pseudomonadati</taxon>
        <taxon>Pseudomonadota</taxon>
        <taxon>Alphaproteobacteria</taxon>
        <taxon>Hyphomicrobiales</taxon>
        <taxon>Rhizobiaceae</taxon>
        <taxon>Flavimaribacter</taxon>
    </lineage>
</organism>
<dbReference type="PROSITE" id="PS50932">
    <property type="entry name" value="HTH_LACI_2"/>
    <property type="match status" value="1"/>
</dbReference>
<evidence type="ECO:0000256" key="3">
    <source>
        <dbReference type="ARBA" id="ARBA00023163"/>
    </source>
</evidence>
<dbReference type="AlphaFoldDB" id="A0AAE2ZP43"/>
<comment type="caution">
    <text evidence="6">The sequence shown here is derived from an EMBL/GenBank/DDBJ whole genome shotgun (WGS) entry which is preliminary data.</text>
</comment>
<dbReference type="GO" id="GO:0003700">
    <property type="term" value="F:DNA-binding transcription factor activity"/>
    <property type="evidence" value="ECO:0007669"/>
    <property type="project" value="TreeGrafter"/>
</dbReference>
<dbReference type="SUPFAM" id="SSF53822">
    <property type="entry name" value="Periplasmic binding protein-like I"/>
    <property type="match status" value="1"/>
</dbReference>
<evidence type="ECO:0000313" key="7">
    <source>
        <dbReference type="Proteomes" id="UP001196509"/>
    </source>
</evidence>
<dbReference type="InterPro" id="IPR028082">
    <property type="entry name" value="Peripla_BP_I"/>
</dbReference>
<dbReference type="InterPro" id="IPR000843">
    <property type="entry name" value="HTH_LacI"/>
</dbReference>
<dbReference type="CDD" id="cd20009">
    <property type="entry name" value="PBP1_RafR-like"/>
    <property type="match status" value="1"/>
</dbReference>
<keyword evidence="3" id="KW-0804">Transcription</keyword>
<protein>
    <submittedName>
        <fullName evidence="6">LacI family transcriptional regulator</fullName>
    </submittedName>
</protein>
<evidence type="ECO:0000256" key="4">
    <source>
        <dbReference type="SAM" id="MobiDB-lite"/>
    </source>
</evidence>
<dbReference type="EMBL" id="JAICBX010000002">
    <property type="protein sequence ID" value="MBW8638260.1"/>
    <property type="molecule type" value="Genomic_DNA"/>
</dbReference>
<keyword evidence="2" id="KW-0238">DNA-binding</keyword>
<sequence>MVKSARPGSLTRSADRPGGQRPTLKTIAYLTGLGVTTVSKALKNAPDIGEDTKHRVRTVADQIGYLPNRAGVRLRTGKTNVISLILDTEDEITGLTSNMVRGISEILAGTQYHLVVTPYGDPGDRMGPVRYVVETGSADGVILSRTQPDDPRVRYLAQNNMPFATHGRTDMEVEHAFHDFDNCAFAREAVDILAYLGCRRLALLGPPDNQTYSRHMQSGFQSGVAAHGLETVAINDVTVDDRIEEVESAIYRLMTSAGRPDGIVSGSAATAIGICVGAEKAGLAIGKDLSIVSKQSSFTYLRWFRPAIHVIGEDFREAGRDLARSVLGLIEGDPVSSHQTLVYHGVTEEIGSKLKAGEPV</sequence>
<feature type="region of interest" description="Disordered" evidence="4">
    <location>
        <begin position="1"/>
        <end position="22"/>
    </location>
</feature>
<dbReference type="SUPFAM" id="SSF47413">
    <property type="entry name" value="lambda repressor-like DNA-binding domains"/>
    <property type="match status" value="1"/>
</dbReference>
<dbReference type="Gene3D" id="1.10.260.40">
    <property type="entry name" value="lambda repressor-like DNA-binding domains"/>
    <property type="match status" value="1"/>
</dbReference>
<dbReference type="InterPro" id="IPR046335">
    <property type="entry name" value="LacI/GalR-like_sensor"/>
</dbReference>
<dbReference type="PANTHER" id="PTHR30146">
    <property type="entry name" value="LACI-RELATED TRANSCRIPTIONAL REPRESSOR"/>
    <property type="match status" value="1"/>
</dbReference>
<dbReference type="Pfam" id="PF00356">
    <property type="entry name" value="LacI"/>
    <property type="match status" value="1"/>
</dbReference>
<dbReference type="PANTHER" id="PTHR30146:SF109">
    <property type="entry name" value="HTH-TYPE TRANSCRIPTIONAL REGULATOR GALS"/>
    <property type="match status" value="1"/>
</dbReference>
<evidence type="ECO:0000256" key="1">
    <source>
        <dbReference type="ARBA" id="ARBA00023015"/>
    </source>
</evidence>
<name>A0AAE2ZP43_9HYPH</name>
<evidence type="ECO:0000313" key="6">
    <source>
        <dbReference type="EMBL" id="MBW8638260.1"/>
    </source>
</evidence>
<keyword evidence="7" id="KW-1185">Reference proteome</keyword>
<dbReference type="Gene3D" id="3.40.50.2300">
    <property type="match status" value="2"/>
</dbReference>
<proteinExistence type="predicted"/>
<dbReference type="RefSeq" id="WP_220228899.1">
    <property type="nucleotide sequence ID" value="NZ_JAICBX010000002.1"/>
</dbReference>
<keyword evidence="1" id="KW-0805">Transcription regulation</keyword>
<gene>
    <name evidence="6" type="ORF">K1W69_13775</name>
</gene>
<evidence type="ECO:0000259" key="5">
    <source>
        <dbReference type="PROSITE" id="PS50932"/>
    </source>
</evidence>
<evidence type="ECO:0000256" key="2">
    <source>
        <dbReference type="ARBA" id="ARBA00023125"/>
    </source>
</evidence>
<dbReference type="SMART" id="SM00354">
    <property type="entry name" value="HTH_LACI"/>
    <property type="match status" value="1"/>
</dbReference>
<dbReference type="InterPro" id="IPR010982">
    <property type="entry name" value="Lambda_DNA-bd_dom_sf"/>
</dbReference>
<dbReference type="Proteomes" id="UP001196509">
    <property type="component" value="Unassembled WGS sequence"/>
</dbReference>
<dbReference type="GO" id="GO:0000976">
    <property type="term" value="F:transcription cis-regulatory region binding"/>
    <property type="evidence" value="ECO:0007669"/>
    <property type="project" value="TreeGrafter"/>
</dbReference>
<reference evidence="6" key="1">
    <citation type="submission" date="2021-08" db="EMBL/GenBank/DDBJ databases">
        <title>Hoeflea bacterium WL0058 sp. nov., isolated from the sediment.</title>
        <authorList>
            <person name="Wang L."/>
            <person name="Zhang D."/>
        </authorList>
    </citation>
    <scope>NUCLEOTIDE SEQUENCE</scope>
    <source>
        <strain evidence="6">WL0058</strain>
    </source>
</reference>
<dbReference type="CDD" id="cd01392">
    <property type="entry name" value="HTH_LacI"/>
    <property type="match status" value="1"/>
</dbReference>
<dbReference type="Pfam" id="PF13377">
    <property type="entry name" value="Peripla_BP_3"/>
    <property type="match status" value="1"/>
</dbReference>
<feature type="domain" description="HTH lacI-type" evidence="5">
    <location>
        <begin position="22"/>
        <end position="76"/>
    </location>
</feature>
<accession>A0AAE2ZP43</accession>